<dbReference type="EMBL" id="KN819477">
    <property type="protein sequence ID" value="KIJ09314.1"/>
    <property type="molecule type" value="Genomic_DNA"/>
</dbReference>
<protein>
    <submittedName>
        <fullName evidence="1">Uncharacterized protein</fullName>
    </submittedName>
</protein>
<evidence type="ECO:0000313" key="1">
    <source>
        <dbReference type="EMBL" id="KIJ09314.1"/>
    </source>
</evidence>
<gene>
    <name evidence="1" type="ORF">PAXINDRAFT_119945</name>
</gene>
<dbReference type="HOGENOM" id="CLU_1185339_0_0_1"/>
<organism evidence="1 2">
    <name type="scientific">Paxillus involutus ATCC 200175</name>
    <dbReference type="NCBI Taxonomy" id="664439"/>
    <lineage>
        <taxon>Eukaryota</taxon>
        <taxon>Fungi</taxon>
        <taxon>Dikarya</taxon>
        <taxon>Basidiomycota</taxon>
        <taxon>Agaricomycotina</taxon>
        <taxon>Agaricomycetes</taxon>
        <taxon>Agaricomycetidae</taxon>
        <taxon>Boletales</taxon>
        <taxon>Paxilineae</taxon>
        <taxon>Paxillaceae</taxon>
        <taxon>Paxillus</taxon>
    </lineage>
</organism>
<dbReference type="AlphaFoldDB" id="A0A0C9SPY4"/>
<evidence type="ECO:0000313" key="2">
    <source>
        <dbReference type="Proteomes" id="UP000053647"/>
    </source>
</evidence>
<proteinExistence type="predicted"/>
<accession>A0A0C9SPY4</accession>
<name>A0A0C9SPY4_PAXIN</name>
<dbReference type="OrthoDB" id="2692458at2759"/>
<dbReference type="Proteomes" id="UP000053647">
    <property type="component" value="Unassembled WGS sequence"/>
</dbReference>
<reference evidence="2" key="2">
    <citation type="submission" date="2015-01" db="EMBL/GenBank/DDBJ databases">
        <title>Evolutionary Origins and Diversification of the Mycorrhizal Mutualists.</title>
        <authorList>
            <consortium name="DOE Joint Genome Institute"/>
            <consortium name="Mycorrhizal Genomics Consortium"/>
            <person name="Kohler A."/>
            <person name="Kuo A."/>
            <person name="Nagy L.G."/>
            <person name="Floudas D."/>
            <person name="Copeland A."/>
            <person name="Barry K.W."/>
            <person name="Cichocki N."/>
            <person name="Veneault-Fourrey C."/>
            <person name="LaButti K."/>
            <person name="Lindquist E.A."/>
            <person name="Lipzen A."/>
            <person name="Lundell T."/>
            <person name="Morin E."/>
            <person name="Murat C."/>
            <person name="Riley R."/>
            <person name="Ohm R."/>
            <person name="Sun H."/>
            <person name="Tunlid A."/>
            <person name="Henrissat B."/>
            <person name="Grigoriev I.V."/>
            <person name="Hibbett D.S."/>
            <person name="Martin F."/>
        </authorList>
    </citation>
    <scope>NUCLEOTIDE SEQUENCE [LARGE SCALE GENOMIC DNA]</scope>
    <source>
        <strain evidence="2">ATCC 200175</strain>
    </source>
</reference>
<reference evidence="1 2" key="1">
    <citation type="submission" date="2014-06" db="EMBL/GenBank/DDBJ databases">
        <authorList>
            <consortium name="DOE Joint Genome Institute"/>
            <person name="Kuo A."/>
            <person name="Kohler A."/>
            <person name="Nagy L.G."/>
            <person name="Floudas D."/>
            <person name="Copeland A."/>
            <person name="Barry K.W."/>
            <person name="Cichocki N."/>
            <person name="Veneault-Fourrey C."/>
            <person name="LaButti K."/>
            <person name="Lindquist E.A."/>
            <person name="Lipzen A."/>
            <person name="Lundell T."/>
            <person name="Morin E."/>
            <person name="Murat C."/>
            <person name="Sun H."/>
            <person name="Tunlid A."/>
            <person name="Henrissat B."/>
            <person name="Grigoriev I.V."/>
            <person name="Hibbett D.S."/>
            <person name="Martin F."/>
            <person name="Nordberg H.P."/>
            <person name="Cantor M.N."/>
            <person name="Hua S.X."/>
        </authorList>
    </citation>
    <scope>NUCLEOTIDE SEQUENCE [LARGE SCALE GENOMIC DNA]</scope>
    <source>
        <strain evidence="1 2">ATCC 200175</strain>
    </source>
</reference>
<keyword evidence="2" id="KW-1185">Reference proteome</keyword>
<sequence length="234" mass="26816">MVEEIFRQHQPLTWDYLTAIATAAPRKRNGVLQERKIRPVNRVATHVMSVLNFSRNQEAQLLPTLEAMYQFATLASYDTFAYNSRIARTTAYSTVLRTLQGLSEQEAEAVKELGCDLTKYGVLVTDNVQNYLLQRDARIGRINTMNIGLAATYIEVEDIDPKAFDLEDKRHRLANSRRSGLTVHELHRLIDHQHICDVMGLQSLLTLATYVPELAHVKEHVSKLYRTRHACRVQ</sequence>